<reference evidence="7 8" key="1">
    <citation type="submission" date="2019-06" db="EMBL/GenBank/DDBJ databases">
        <title>Genome analyses of bacteria isolated from kimchi.</title>
        <authorList>
            <person name="Lee S."/>
            <person name="Ahn S."/>
            <person name="Roh S."/>
        </authorList>
    </citation>
    <scope>NUCLEOTIDE SEQUENCE [LARGE SCALE GENOMIC DNA]</scope>
    <source>
        <strain evidence="7 8">CBA3630</strain>
    </source>
</reference>
<evidence type="ECO:0000256" key="1">
    <source>
        <dbReference type="ARBA" id="ARBA00007074"/>
    </source>
</evidence>
<dbReference type="GeneID" id="64345463"/>
<accession>A0A5B8SXD9</accession>
<evidence type="ECO:0000313" key="8">
    <source>
        <dbReference type="Proteomes" id="UP000321296"/>
    </source>
</evidence>
<reference evidence="6 9" key="2">
    <citation type="submission" date="2023-02" db="EMBL/GenBank/DDBJ databases">
        <title>Antimicrobial susceptibility testing and tentative epidemiological cut-off values for Lactobacillaceae family species intended for ingestion.</title>
        <authorList>
            <person name="Noehr-Meldgaard K."/>
            <person name="Struve C."/>
            <person name="Ingmer H."/>
            <person name="Koza A."/>
            <person name="Al-Nakeeb K."/>
            <person name="Agersoe Y."/>
        </authorList>
    </citation>
    <scope>NUCLEOTIDE SEQUENCE [LARGE SCALE GENOMIC DNA]</scope>
    <source>
        <strain evidence="6 9">DSM 20193</strain>
    </source>
</reference>
<feature type="domain" description="NlpC/P60" evidence="5">
    <location>
        <begin position="72"/>
        <end position="118"/>
    </location>
</feature>
<evidence type="ECO:0000313" key="6">
    <source>
        <dbReference type="EMBL" id="MDG9733120.1"/>
    </source>
</evidence>
<protein>
    <submittedName>
        <fullName evidence="7">NlpC/P60 family protein</fullName>
    </submittedName>
</protein>
<gene>
    <name evidence="7" type="ORF">FGL85_00445</name>
    <name evidence="6" type="ORF">P1N92_03175</name>
</gene>
<dbReference type="GO" id="GO:0008234">
    <property type="term" value="F:cysteine-type peptidase activity"/>
    <property type="evidence" value="ECO:0007669"/>
    <property type="project" value="UniProtKB-KW"/>
</dbReference>
<proteinExistence type="inferred from homology"/>
<name>A0A5B8SXD9_LEUPS</name>
<comment type="similarity">
    <text evidence="1">Belongs to the peptidase C40 family.</text>
</comment>
<dbReference type="InterPro" id="IPR000064">
    <property type="entry name" value="NLP_P60_dom"/>
</dbReference>
<organism evidence="7 8">
    <name type="scientific">Leuconostoc pseudomesenteroides</name>
    <dbReference type="NCBI Taxonomy" id="33968"/>
    <lineage>
        <taxon>Bacteria</taxon>
        <taxon>Bacillati</taxon>
        <taxon>Bacillota</taxon>
        <taxon>Bacilli</taxon>
        <taxon>Lactobacillales</taxon>
        <taxon>Lactobacillaceae</taxon>
        <taxon>Leuconostoc</taxon>
    </lineage>
</organism>
<evidence type="ECO:0000256" key="4">
    <source>
        <dbReference type="ARBA" id="ARBA00022807"/>
    </source>
</evidence>
<evidence type="ECO:0000313" key="7">
    <source>
        <dbReference type="EMBL" id="QEA41111.1"/>
    </source>
</evidence>
<evidence type="ECO:0000259" key="5">
    <source>
        <dbReference type="Pfam" id="PF00877"/>
    </source>
</evidence>
<dbReference type="KEGG" id="lpse:FGL85_00445"/>
<dbReference type="EMBL" id="CP042383">
    <property type="protein sequence ID" value="QEA41111.1"/>
    <property type="molecule type" value="Genomic_DNA"/>
</dbReference>
<dbReference type="Proteomes" id="UP000321296">
    <property type="component" value="Chromosome"/>
</dbReference>
<dbReference type="Proteomes" id="UP001529201">
    <property type="component" value="Unassembled WGS sequence"/>
</dbReference>
<sequence>MDGLLSTHINMQNNYLQLALNKVGQTYNDRDSGRFVSQQLIHAKVPVNDGSRWSTDPEKLIDQMDHLLGVLQATPGDILFWGTQNKPYEIGIYVGGNHFIAVHRRTHQVRIQTLSKSWYPSIAGSIM</sequence>
<dbReference type="OrthoDB" id="2143025at2"/>
<keyword evidence="3" id="KW-0378">Hydrolase</keyword>
<keyword evidence="4" id="KW-0788">Thiol protease</keyword>
<dbReference type="SUPFAM" id="SSF54001">
    <property type="entry name" value="Cysteine proteinases"/>
    <property type="match status" value="1"/>
</dbReference>
<dbReference type="EMBL" id="JARGDN010000003">
    <property type="protein sequence ID" value="MDG9733120.1"/>
    <property type="molecule type" value="Genomic_DNA"/>
</dbReference>
<evidence type="ECO:0000256" key="2">
    <source>
        <dbReference type="ARBA" id="ARBA00022670"/>
    </source>
</evidence>
<evidence type="ECO:0000256" key="3">
    <source>
        <dbReference type="ARBA" id="ARBA00022801"/>
    </source>
</evidence>
<evidence type="ECO:0000313" key="9">
    <source>
        <dbReference type="Proteomes" id="UP001529201"/>
    </source>
</evidence>
<dbReference type="AlphaFoldDB" id="A0A5B8SXD9"/>
<dbReference type="GO" id="GO:0006508">
    <property type="term" value="P:proteolysis"/>
    <property type="evidence" value="ECO:0007669"/>
    <property type="project" value="UniProtKB-KW"/>
</dbReference>
<dbReference type="InterPro" id="IPR038765">
    <property type="entry name" value="Papain-like_cys_pep_sf"/>
</dbReference>
<keyword evidence="9" id="KW-1185">Reference proteome</keyword>
<keyword evidence="2" id="KW-0645">Protease</keyword>
<dbReference type="Pfam" id="PF00877">
    <property type="entry name" value="NLPC_P60"/>
    <property type="match status" value="1"/>
</dbReference>
<dbReference type="Gene3D" id="3.90.1720.10">
    <property type="entry name" value="endopeptidase domain like (from Nostoc punctiforme)"/>
    <property type="match status" value="1"/>
</dbReference>
<dbReference type="RefSeq" id="WP_010287307.1">
    <property type="nucleotide sequence ID" value="NZ_BMBQ01000005.1"/>
</dbReference>